<evidence type="ECO:0000256" key="1">
    <source>
        <dbReference type="ARBA" id="ARBA00023015"/>
    </source>
</evidence>
<dbReference type="OrthoDB" id="4537656at2"/>
<dbReference type="KEGG" id="scy:SCATT_35330"/>
<keyword evidence="1" id="KW-0805">Transcription regulation</keyword>
<dbReference type="Pfam" id="PF07702">
    <property type="entry name" value="UTRA"/>
    <property type="match status" value="1"/>
</dbReference>
<dbReference type="STRING" id="1003195.SCATT_35330"/>
<dbReference type="PANTHER" id="PTHR44846:SF17">
    <property type="entry name" value="GNTR-FAMILY TRANSCRIPTIONAL REGULATOR"/>
    <property type="match status" value="1"/>
</dbReference>
<dbReference type="GO" id="GO:0003700">
    <property type="term" value="F:DNA-binding transcription factor activity"/>
    <property type="evidence" value="ECO:0007669"/>
    <property type="project" value="InterPro"/>
</dbReference>
<accession>F8JYA9</accession>
<dbReference type="SMART" id="SM00866">
    <property type="entry name" value="UTRA"/>
    <property type="match status" value="1"/>
</dbReference>
<dbReference type="SUPFAM" id="SSF46785">
    <property type="entry name" value="Winged helix' DNA-binding domain"/>
    <property type="match status" value="1"/>
</dbReference>
<dbReference type="GO" id="GO:0003677">
    <property type="term" value="F:DNA binding"/>
    <property type="evidence" value="ECO:0007669"/>
    <property type="project" value="UniProtKB-KW"/>
</dbReference>
<gene>
    <name evidence="5" type="ordered locus">SCATT_35330</name>
</gene>
<dbReference type="InterPro" id="IPR028978">
    <property type="entry name" value="Chorismate_lyase_/UTRA_dom_sf"/>
</dbReference>
<dbReference type="Gene3D" id="1.10.10.10">
    <property type="entry name" value="Winged helix-like DNA-binding domain superfamily/Winged helix DNA-binding domain"/>
    <property type="match status" value="1"/>
</dbReference>
<evidence type="ECO:0000259" key="4">
    <source>
        <dbReference type="PROSITE" id="PS50949"/>
    </source>
</evidence>
<dbReference type="HOGENOM" id="CLU_1146467_0_0_11"/>
<reference evidence="6" key="1">
    <citation type="submission" date="2011-12" db="EMBL/GenBank/DDBJ databases">
        <title>Complete genome sequence of Streptomyces cattleya strain DSM 46488.</title>
        <authorList>
            <person name="Ou H.-Y."/>
            <person name="Li P."/>
            <person name="Zhao C."/>
            <person name="O'Hagan D."/>
            <person name="Deng Z."/>
        </authorList>
    </citation>
    <scope>NUCLEOTIDE SEQUENCE [LARGE SCALE GENOMIC DNA]</scope>
    <source>
        <strain evidence="6">ATCC 35852 / DSM 46488 / JCM 4925 / NBRC 14057 / NRRL 8057</strain>
    </source>
</reference>
<evidence type="ECO:0000256" key="2">
    <source>
        <dbReference type="ARBA" id="ARBA00023125"/>
    </source>
</evidence>
<accession>G8WUL5</accession>
<dbReference type="eggNOG" id="COG2188">
    <property type="taxonomic scope" value="Bacteria"/>
</dbReference>
<dbReference type="KEGG" id="sct:SCAT_3543"/>
<dbReference type="InterPro" id="IPR011663">
    <property type="entry name" value="UTRA"/>
</dbReference>
<name>F8JYA9_STREN</name>
<dbReference type="InterPro" id="IPR050679">
    <property type="entry name" value="Bact_HTH_transcr_reg"/>
</dbReference>
<dbReference type="Proteomes" id="UP000007842">
    <property type="component" value="Chromosome"/>
</dbReference>
<sequence length="264" mass="29958">MPNVGKYAELAERLAQLIEDDYSPGQQFLTNPEIAKRYSVSGNTASRAVQALKERGLLSGKVGGKTWVRVAPVRHLRSNEMYHREKQRVRLGEEERRTWGISEDSTKMAVTEIAENSVDFAIVTPPADVAELLGLTSGQKVLRRSYRRRNHRGEGASTSVSYLPYDLVSRNPEILDPTTEPWPGGTQHQLYTVGVEVDRIEDRVTAEMPTEREVEEQDIPPGVPMIRVRKITYDTSDRVVEVTDIPFPADRIELQFVTRLERWA</sequence>
<evidence type="ECO:0000313" key="5">
    <source>
        <dbReference type="EMBL" id="AEW95904.1"/>
    </source>
</evidence>
<dbReference type="PANTHER" id="PTHR44846">
    <property type="entry name" value="MANNOSYL-D-GLYCERATE TRANSPORT/METABOLISM SYSTEM REPRESSOR MNGR-RELATED"/>
    <property type="match status" value="1"/>
</dbReference>
<protein>
    <submittedName>
        <fullName evidence="5">Transcriptional regulator</fullName>
    </submittedName>
</protein>
<dbReference type="RefSeq" id="WP_014144264.1">
    <property type="nucleotide sequence ID" value="NC_016111.1"/>
</dbReference>
<proteinExistence type="predicted"/>
<dbReference type="PATRIC" id="fig|1003195.11.peg.5008"/>
<dbReference type="PROSITE" id="PS50949">
    <property type="entry name" value="HTH_GNTR"/>
    <property type="match status" value="1"/>
</dbReference>
<dbReference type="Gene3D" id="3.40.1410.10">
    <property type="entry name" value="Chorismate lyase-like"/>
    <property type="match status" value="1"/>
</dbReference>
<organism evidence="5 6">
    <name type="scientific">Streptantibioticus cattleyicolor (strain ATCC 35852 / DSM 46488 / JCM 4925 / NBRC 14057 / NRRL 8057)</name>
    <name type="common">Streptomyces cattleya</name>
    <dbReference type="NCBI Taxonomy" id="1003195"/>
    <lineage>
        <taxon>Bacteria</taxon>
        <taxon>Bacillati</taxon>
        <taxon>Actinomycetota</taxon>
        <taxon>Actinomycetes</taxon>
        <taxon>Kitasatosporales</taxon>
        <taxon>Streptomycetaceae</taxon>
        <taxon>Streptantibioticus</taxon>
    </lineage>
</organism>
<keyword evidence="2" id="KW-0238">DNA-binding</keyword>
<keyword evidence="3" id="KW-0804">Transcription</keyword>
<evidence type="ECO:0000256" key="3">
    <source>
        <dbReference type="ARBA" id="ARBA00023163"/>
    </source>
</evidence>
<evidence type="ECO:0000313" key="6">
    <source>
        <dbReference type="Proteomes" id="UP000007842"/>
    </source>
</evidence>
<dbReference type="SUPFAM" id="SSF64288">
    <property type="entry name" value="Chorismate lyase-like"/>
    <property type="match status" value="1"/>
</dbReference>
<dbReference type="AlphaFoldDB" id="F8JYA9"/>
<feature type="domain" description="HTH gntR-type" evidence="4">
    <location>
        <begin position="4"/>
        <end position="71"/>
    </location>
</feature>
<dbReference type="EMBL" id="CP003219">
    <property type="protein sequence ID" value="AEW95904.1"/>
    <property type="molecule type" value="Genomic_DNA"/>
</dbReference>
<dbReference type="InterPro" id="IPR036390">
    <property type="entry name" value="WH_DNA-bd_sf"/>
</dbReference>
<dbReference type="InterPro" id="IPR000524">
    <property type="entry name" value="Tscrpt_reg_HTH_GntR"/>
</dbReference>
<keyword evidence="6" id="KW-1185">Reference proteome</keyword>
<dbReference type="GO" id="GO:0045892">
    <property type="term" value="P:negative regulation of DNA-templated transcription"/>
    <property type="evidence" value="ECO:0007669"/>
    <property type="project" value="TreeGrafter"/>
</dbReference>
<dbReference type="InterPro" id="IPR036388">
    <property type="entry name" value="WH-like_DNA-bd_sf"/>
</dbReference>